<proteinExistence type="predicted"/>
<dbReference type="EMBL" id="CM056815">
    <property type="protein sequence ID" value="KAJ8629239.1"/>
    <property type="molecule type" value="Genomic_DNA"/>
</dbReference>
<accession>A0ACC2L741</accession>
<name>A0ACC2L741_PERAE</name>
<sequence>MQNIERNPKQQSGSSANIDQKKKSSLLCNTPSSPSTMIDRPCCIFFSGNVGWNPLCEKPCRALRFSSVDQI</sequence>
<reference evidence="1 2" key="1">
    <citation type="journal article" date="2022" name="Hortic Res">
        <title>A haplotype resolved chromosomal level avocado genome allows analysis of novel avocado genes.</title>
        <authorList>
            <person name="Nath O."/>
            <person name="Fletcher S.J."/>
            <person name="Hayward A."/>
            <person name="Shaw L.M."/>
            <person name="Masouleh A.K."/>
            <person name="Furtado A."/>
            <person name="Henry R.J."/>
            <person name="Mitter N."/>
        </authorList>
    </citation>
    <scope>NUCLEOTIDE SEQUENCE [LARGE SCALE GENOMIC DNA]</scope>
    <source>
        <strain evidence="2">cv. Hass</strain>
    </source>
</reference>
<protein>
    <submittedName>
        <fullName evidence="1">Uncharacterized protein</fullName>
    </submittedName>
</protein>
<evidence type="ECO:0000313" key="2">
    <source>
        <dbReference type="Proteomes" id="UP001234297"/>
    </source>
</evidence>
<dbReference type="Proteomes" id="UP001234297">
    <property type="component" value="Chromosome 7"/>
</dbReference>
<evidence type="ECO:0000313" key="1">
    <source>
        <dbReference type="EMBL" id="KAJ8629239.1"/>
    </source>
</evidence>
<gene>
    <name evidence="1" type="ORF">MRB53_022562</name>
</gene>
<keyword evidence="2" id="KW-1185">Reference proteome</keyword>
<comment type="caution">
    <text evidence="1">The sequence shown here is derived from an EMBL/GenBank/DDBJ whole genome shotgun (WGS) entry which is preliminary data.</text>
</comment>
<organism evidence="1 2">
    <name type="scientific">Persea americana</name>
    <name type="common">Avocado</name>
    <dbReference type="NCBI Taxonomy" id="3435"/>
    <lineage>
        <taxon>Eukaryota</taxon>
        <taxon>Viridiplantae</taxon>
        <taxon>Streptophyta</taxon>
        <taxon>Embryophyta</taxon>
        <taxon>Tracheophyta</taxon>
        <taxon>Spermatophyta</taxon>
        <taxon>Magnoliopsida</taxon>
        <taxon>Magnoliidae</taxon>
        <taxon>Laurales</taxon>
        <taxon>Lauraceae</taxon>
        <taxon>Persea</taxon>
    </lineage>
</organism>